<dbReference type="GO" id="GO:0007040">
    <property type="term" value="P:lysosome organization"/>
    <property type="evidence" value="ECO:0007669"/>
    <property type="project" value="TreeGrafter"/>
</dbReference>
<evidence type="ECO:0000256" key="3">
    <source>
        <dbReference type="ARBA" id="ARBA00017338"/>
    </source>
</evidence>
<feature type="repeat" description="CHCR" evidence="8">
    <location>
        <begin position="643"/>
        <end position="797"/>
    </location>
</feature>
<dbReference type="InterPro" id="IPR007810">
    <property type="entry name" value="Pep3/Vps18_beta-prop"/>
</dbReference>
<evidence type="ECO:0000256" key="7">
    <source>
        <dbReference type="ARBA" id="ARBA00023136"/>
    </source>
</evidence>
<keyword evidence="9" id="KW-0175">Coiled coil</keyword>
<dbReference type="HOGENOM" id="CLU_003488_1_0_1"/>
<keyword evidence="7" id="KW-0472">Membrane</keyword>
<organism evidence="12 13">
    <name type="scientific">Tetranychus urticae</name>
    <name type="common">Two-spotted spider mite</name>
    <dbReference type="NCBI Taxonomy" id="32264"/>
    <lineage>
        <taxon>Eukaryota</taxon>
        <taxon>Metazoa</taxon>
        <taxon>Ecdysozoa</taxon>
        <taxon>Arthropoda</taxon>
        <taxon>Chelicerata</taxon>
        <taxon>Arachnida</taxon>
        <taxon>Acari</taxon>
        <taxon>Acariformes</taxon>
        <taxon>Trombidiformes</taxon>
        <taxon>Prostigmata</taxon>
        <taxon>Eleutherengona</taxon>
        <taxon>Raphignathae</taxon>
        <taxon>Tetranychoidea</taxon>
        <taxon>Tetranychidae</taxon>
        <taxon>Tetranychus</taxon>
    </lineage>
</organism>
<evidence type="ECO:0000256" key="4">
    <source>
        <dbReference type="ARBA" id="ARBA00022723"/>
    </source>
</evidence>
<feature type="domain" description="Pep3/Vps18 beta-propeller" evidence="10">
    <location>
        <begin position="40"/>
        <end position="405"/>
    </location>
</feature>
<dbReference type="Pfam" id="PF26148">
    <property type="entry name" value="VPS18_RING_C"/>
    <property type="match status" value="1"/>
</dbReference>
<dbReference type="GO" id="GO:0008270">
    <property type="term" value="F:zinc ion binding"/>
    <property type="evidence" value="ECO:0007669"/>
    <property type="project" value="UniProtKB-KW"/>
</dbReference>
<comment type="subcellular location">
    <subcellularLocation>
        <location evidence="1">Late endosome membrane</location>
        <topology evidence="1">Peripheral membrane protein</topology>
        <orientation evidence="1">Cytoplasmic side</orientation>
    </subcellularLocation>
</comment>
<evidence type="ECO:0000313" key="12">
    <source>
        <dbReference type="EnsemblMetazoa" id="tetur08g01730.1"/>
    </source>
</evidence>
<gene>
    <name evidence="12" type="primary">107362585</name>
</gene>
<dbReference type="EMBL" id="CAEY01001943">
    <property type="status" value="NOT_ANNOTATED_CDS"/>
    <property type="molecule type" value="Genomic_DNA"/>
</dbReference>
<dbReference type="GO" id="GO:0006904">
    <property type="term" value="P:vesicle docking involved in exocytosis"/>
    <property type="evidence" value="ECO:0007669"/>
    <property type="project" value="TreeGrafter"/>
</dbReference>
<evidence type="ECO:0000256" key="9">
    <source>
        <dbReference type="SAM" id="Coils"/>
    </source>
</evidence>
<keyword evidence="6" id="KW-0862">Zinc</keyword>
<dbReference type="PANTHER" id="PTHR23323">
    <property type="entry name" value="VACUOLAR PROTEIN SORTING-ASSOCIATED PROTEIN"/>
    <property type="match status" value="1"/>
</dbReference>
<dbReference type="Gene3D" id="1.25.40.10">
    <property type="entry name" value="Tetratricopeptide repeat domain"/>
    <property type="match status" value="1"/>
</dbReference>
<dbReference type="InterPro" id="IPR011990">
    <property type="entry name" value="TPR-like_helical_dom_sf"/>
</dbReference>
<dbReference type="STRING" id="32264.T1KAT9"/>
<dbReference type="GO" id="GO:0030897">
    <property type="term" value="C:HOPS complex"/>
    <property type="evidence" value="ECO:0007669"/>
    <property type="project" value="TreeGrafter"/>
</dbReference>
<dbReference type="InterPro" id="IPR058919">
    <property type="entry name" value="Pep3/Vps18_RING_C"/>
</dbReference>
<dbReference type="GO" id="GO:0007032">
    <property type="term" value="P:endosome organization"/>
    <property type="evidence" value="ECO:0007669"/>
    <property type="project" value="TreeGrafter"/>
</dbReference>
<name>T1KAT9_TETUR</name>
<dbReference type="OMA" id="WIQREKW"/>
<dbReference type="GO" id="GO:0006886">
    <property type="term" value="P:intracellular protein transport"/>
    <property type="evidence" value="ECO:0007669"/>
    <property type="project" value="UniProtKB-UniRule"/>
</dbReference>
<dbReference type="GO" id="GO:0031902">
    <property type="term" value="C:late endosome membrane"/>
    <property type="evidence" value="ECO:0007669"/>
    <property type="project" value="UniProtKB-SubCell"/>
</dbReference>
<evidence type="ECO:0000256" key="6">
    <source>
        <dbReference type="ARBA" id="ARBA00022833"/>
    </source>
</evidence>
<feature type="coiled-coil region" evidence="9">
    <location>
        <begin position="834"/>
        <end position="868"/>
    </location>
</feature>
<evidence type="ECO:0000256" key="1">
    <source>
        <dbReference type="ARBA" id="ARBA00004492"/>
    </source>
</evidence>
<evidence type="ECO:0000256" key="8">
    <source>
        <dbReference type="PROSITE-ProRule" id="PRU01006"/>
    </source>
</evidence>
<evidence type="ECO:0000256" key="2">
    <source>
        <dbReference type="ARBA" id="ARBA00010454"/>
    </source>
</evidence>
<evidence type="ECO:0000259" key="10">
    <source>
        <dbReference type="Pfam" id="PF05131"/>
    </source>
</evidence>
<dbReference type="InterPro" id="IPR055358">
    <property type="entry name" value="CHCR"/>
</dbReference>
<dbReference type="EnsemblMetazoa" id="tetur08g01730.1">
    <property type="protein sequence ID" value="tetur08g01730.1"/>
    <property type="gene ID" value="tetur08g01730"/>
</dbReference>
<evidence type="ECO:0000256" key="5">
    <source>
        <dbReference type="ARBA" id="ARBA00022771"/>
    </source>
</evidence>
<accession>T1KAT9</accession>
<proteinExistence type="inferred from homology"/>
<keyword evidence="13" id="KW-1185">Reference proteome</keyword>
<protein>
    <recommendedName>
        <fullName evidence="3">Vacuolar protein sorting-associated protein 18 homolog</fullName>
    </recommendedName>
</protein>
<dbReference type="GO" id="GO:0008333">
    <property type="term" value="P:endosome to lysosome transport"/>
    <property type="evidence" value="ECO:0007669"/>
    <property type="project" value="TreeGrafter"/>
</dbReference>
<sequence length="988" mass="112809">MLLFDQYDEESSSSFTRQYGQPSIRPKIIGVYEDEEGKPPIFKRHKINFAPEDVITHLAVSNNQMILAMRNKKLLRIDLMNPDQPIEIELAQFLGDKSQMAKLHQVYLSPSGKHSLLSFAADLKNLVPFDNLYLSKKIHQASKLKGYLITAIGWNFAHEKDSTTSNILIGTSKGLVFETELAPDETKWLMNTSLERYFNQVFDAGTESGPITGIQFHRISGSDSTCLILITTANRLYQFIGKTGSNSDGPNLVNIFSTSAGQCRDMPGNLGFSKLDFYFNSALTPETFGWLTEPGITYGKISYEPPMSLNTVFKDSFVLPYADDNHHPNDSVSANKEKPLGIILTKFHILVLFKNLLRVICVLSQEIVLEDKFTEACGSVIGIAKDLVRGTIWVHFELAVYRYKITEEDRFIWKIYLAKKDFKNAKIFANKDPIKMDEVICEEAQYFLDRKDYNKSAELYAQSGKSFDEVALKFMQLKDQEALKKFLKCKLNVLPSSNQSQIDLITVWLIELIMSQIGELKISKYSKSLEENIDENSEEILTKLAFEFKELLSITKIKDCITKKKNIIYEIILSQGDEACLLLFASSVQDYKFAISYFIEKGDYNQCLKILAEQKSVDLIYRYGPLLMRHVPAELVKILKSRCLSLDSVKLLPTLIQNSDQKGFKAQQCQEIISYLEHCVTMGITEQVIHNYLIALYAELDPNKLLSYLESKNYANRIDYDLKYALRICSEKDLKNASVILYTTMGAYEEAVDMALLVDMDLAKKTADIPQMDDDLRRQLWLKIARHVVEEKGDIQQVSHLLADCNLLKIEDILPFFPDFVTISHFKDAICSSLKGYCQNIEALKDEMKETTESSDQIKKEIQKLRNRFIVVRTDDKCSICGHSILSQSFHAFPCRHYFHKVCLNVEIKSYLSPSLKERLIKVSKGEKLTSQLLDKTLTDKEIKSIKDNDDLDEIMQSQCLYCGDLMIESINEPLISPDENNMASIGW</sequence>
<feature type="domain" description="Pep3/Vps18 RING C-terminal" evidence="11">
    <location>
        <begin position="874"/>
        <end position="968"/>
    </location>
</feature>
<dbReference type="Pfam" id="PF05131">
    <property type="entry name" value="Pep3_Vps18"/>
    <property type="match status" value="1"/>
</dbReference>
<dbReference type="GO" id="GO:0030674">
    <property type="term" value="F:protein-macromolecule adaptor activity"/>
    <property type="evidence" value="ECO:0007669"/>
    <property type="project" value="TreeGrafter"/>
</dbReference>
<comment type="similarity">
    <text evidence="2">Belongs to the VPS18 family.</text>
</comment>
<evidence type="ECO:0000259" key="11">
    <source>
        <dbReference type="Pfam" id="PF26148"/>
    </source>
</evidence>
<reference evidence="13" key="1">
    <citation type="submission" date="2011-08" db="EMBL/GenBank/DDBJ databases">
        <authorList>
            <person name="Rombauts S."/>
        </authorList>
    </citation>
    <scope>NUCLEOTIDE SEQUENCE</scope>
    <source>
        <strain evidence="13">London</strain>
    </source>
</reference>
<dbReference type="GO" id="GO:0048284">
    <property type="term" value="P:organelle fusion"/>
    <property type="evidence" value="ECO:0007669"/>
    <property type="project" value="TreeGrafter"/>
</dbReference>
<keyword evidence="4" id="KW-0479">Metal-binding</keyword>
<evidence type="ECO:0000313" key="13">
    <source>
        <dbReference type="Proteomes" id="UP000015104"/>
    </source>
</evidence>
<keyword evidence="5" id="KW-0863">Zinc-finger</keyword>
<dbReference type="PANTHER" id="PTHR23323:SF26">
    <property type="entry name" value="VACUOLAR PROTEIN SORTING-ASSOCIATED PROTEIN 18 HOMOLOG"/>
    <property type="match status" value="1"/>
</dbReference>
<dbReference type="PROSITE" id="PS50236">
    <property type="entry name" value="CHCR"/>
    <property type="match status" value="1"/>
</dbReference>
<dbReference type="eggNOG" id="KOG2034">
    <property type="taxonomic scope" value="Eukaryota"/>
</dbReference>
<dbReference type="OrthoDB" id="1845386at2759"/>
<dbReference type="InterPro" id="IPR000547">
    <property type="entry name" value="Clathrin_H-chain/VPS_repeat"/>
</dbReference>
<dbReference type="Proteomes" id="UP000015104">
    <property type="component" value="Unassembled WGS sequence"/>
</dbReference>
<dbReference type="Pfam" id="PF00637">
    <property type="entry name" value="Clathrin"/>
    <property type="match status" value="1"/>
</dbReference>
<reference evidence="12" key="2">
    <citation type="submission" date="2015-06" db="UniProtKB">
        <authorList>
            <consortium name="EnsemblMetazoa"/>
        </authorList>
    </citation>
    <scope>IDENTIFICATION</scope>
</reference>
<dbReference type="AlphaFoldDB" id="T1KAT9"/>
<dbReference type="KEGG" id="tut:107362585"/>